<dbReference type="PROSITE" id="PS51318">
    <property type="entry name" value="TAT"/>
    <property type="match status" value="1"/>
</dbReference>
<feature type="binding site" evidence="2">
    <location>
        <position position="187"/>
    </location>
    <ligand>
        <name>substrate</name>
    </ligand>
</feature>
<keyword evidence="5" id="KW-1185">Reference proteome</keyword>
<dbReference type="PANTHER" id="PTHR33376:SF5">
    <property type="entry name" value="EXTRACYTOPLASMIC SOLUTE RECEPTOR PROTEIN"/>
    <property type="match status" value="1"/>
</dbReference>
<keyword evidence="1" id="KW-0732">Signal</keyword>
<name>A0A9J6PER3_9PROT</name>
<organism evidence="4 5">
    <name type="scientific">Futiania mangrovi</name>
    <dbReference type="NCBI Taxonomy" id="2959716"/>
    <lineage>
        <taxon>Bacteria</taxon>
        <taxon>Pseudomonadati</taxon>
        <taxon>Pseudomonadota</taxon>
        <taxon>Alphaproteobacteria</taxon>
        <taxon>Futianiales</taxon>
        <taxon>Futianiaceae</taxon>
        <taxon>Futiania</taxon>
    </lineage>
</organism>
<proteinExistence type="predicted"/>
<sequence length="373" mass="39732">MSDTTSTSPLSTVSRRGALALGLGAGAATFAAPAIVRAQEAKTWRMVMAWPKGTPGVGVNGERLAAMITEMSGGRLNVEVYGAGEMVPPFEVFDAVSGGTAELGHGTPYYWQGKNPVFHYFTGVPFGLTAQEHQGWLRFGGGQALWDEAYAPFGVLPFYAGSSGPQAGGWFRKPIESLDDMQGLKMRIAGLGGEVMRRIGVNTVLMPPGEIFPAMQSGTVDAAEWVGPWNDRAFGLYRVAKYYYMPAFHELGPALELVVNKAAFEGLSPDLQAIVRAAALASSAEAFADFTYHNVVSLDPLLAEEGVELRKMPADVIGALAAASGEVLAEIAAKNDVATRVHESFLAYRAQADRYAQVADMEALSMRAMALKG</sequence>
<dbReference type="Proteomes" id="UP001055804">
    <property type="component" value="Unassembled WGS sequence"/>
</dbReference>
<reference evidence="4" key="1">
    <citation type="submission" date="2022-06" db="EMBL/GenBank/DDBJ databases">
        <title>Isolation and Genomics of Futiania mangrovii gen. nov., sp. nov., a Rare and Metabolically-versatile member in the Class Alphaproteobacteria.</title>
        <authorList>
            <person name="Liu L."/>
            <person name="Huang W.-C."/>
            <person name="Pan J."/>
            <person name="Li J."/>
            <person name="Huang Y."/>
            <person name="Du H."/>
            <person name="Liu Y."/>
            <person name="Li M."/>
        </authorList>
    </citation>
    <scope>NUCLEOTIDE SEQUENCE</scope>
    <source>
        <strain evidence="4">FT118</strain>
    </source>
</reference>
<evidence type="ECO:0000256" key="1">
    <source>
        <dbReference type="ARBA" id="ARBA00022729"/>
    </source>
</evidence>
<protein>
    <submittedName>
        <fullName evidence="4">TRAP transporter substrate-binding protein</fullName>
    </submittedName>
</protein>
<gene>
    <name evidence="4" type="ORF">NJQ99_12205</name>
</gene>
<dbReference type="Gene3D" id="3.40.190.10">
    <property type="entry name" value="Periplasmic binding protein-like II"/>
    <property type="match status" value="1"/>
</dbReference>
<dbReference type="InterPro" id="IPR006311">
    <property type="entry name" value="TAT_signal"/>
</dbReference>
<feature type="binding site" evidence="3">
    <location>
        <position position="250"/>
    </location>
    <ligand>
        <name>substrate</name>
    </ligand>
</feature>
<comment type="caution">
    <text evidence="4">The sequence shown here is derived from an EMBL/GenBank/DDBJ whole genome shotgun (WGS) entry which is preliminary data.</text>
</comment>
<dbReference type="InterPro" id="IPR038404">
    <property type="entry name" value="TRAP_DctP_sf"/>
</dbReference>
<evidence type="ECO:0000256" key="2">
    <source>
        <dbReference type="PIRSR" id="PIRSR039026-1"/>
    </source>
</evidence>
<dbReference type="EMBL" id="JAMZFT010000002">
    <property type="protein sequence ID" value="MCP1337177.1"/>
    <property type="molecule type" value="Genomic_DNA"/>
</dbReference>
<feature type="binding site" evidence="3">
    <location>
        <position position="224"/>
    </location>
    <ligand>
        <name>substrate</name>
    </ligand>
</feature>
<keyword evidence="3" id="KW-0479">Metal-binding</keyword>
<dbReference type="GO" id="GO:0031317">
    <property type="term" value="C:tripartite ATP-independent periplasmic transporter complex"/>
    <property type="evidence" value="ECO:0007669"/>
    <property type="project" value="InterPro"/>
</dbReference>
<evidence type="ECO:0000256" key="3">
    <source>
        <dbReference type="PIRSR" id="PIRSR039026-2"/>
    </source>
</evidence>
<dbReference type="InterPro" id="IPR026289">
    <property type="entry name" value="SBP_TakP-like"/>
</dbReference>
<dbReference type="GO" id="GO:0055085">
    <property type="term" value="P:transmembrane transport"/>
    <property type="evidence" value="ECO:0007669"/>
    <property type="project" value="InterPro"/>
</dbReference>
<feature type="binding site" evidence="2">
    <location>
        <position position="166"/>
    </location>
    <ligand>
        <name>substrate</name>
    </ligand>
</feature>
<dbReference type="GO" id="GO:0046872">
    <property type="term" value="F:metal ion binding"/>
    <property type="evidence" value="ECO:0007669"/>
    <property type="project" value="UniProtKB-KW"/>
</dbReference>
<dbReference type="PIRSF" id="PIRSF039026">
    <property type="entry name" value="SiaP"/>
    <property type="match status" value="1"/>
</dbReference>
<dbReference type="InterPro" id="IPR018389">
    <property type="entry name" value="DctP_fam"/>
</dbReference>
<dbReference type="Gene3D" id="3.40.190.170">
    <property type="entry name" value="Bacterial extracellular solute-binding protein, family 7"/>
    <property type="match status" value="1"/>
</dbReference>
<dbReference type="RefSeq" id="WP_269333107.1">
    <property type="nucleotide sequence ID" value="NZ_JAMZFT010000002.1"/>
</dbReference>
<evidence type="ECO:0000313" key="5">
    <source>
        <dbReference type="Proteomes" id="UP001055804"/>
    </source>
</evidence>
<evidence type="ECO:0000313" key="4">
    <source>
        <dbReference type="EMBL" id="MCP1337177.1"/>
    </source>
</evidence>
<feature type="binding site" evidence="3">
    <location>
        <position position="225"/>
    </location>
    <ligand>
        <name>Na(+)</name>
        <dbReference type="ChEBI" id="CHEBI:29101"/>
    </ligand>
</feature>
<dbReference type="Pfam" id="PF03480">
    <property type="entry name" value="DctP"/>
    <property type="match status" value="1"/>
</dbReference>
<dbReference type="NCBIfam" id="NF037995">
    <property type="entry name" value="TRAP_S1"/>
    <property type="match status" value="1"/>
</dbReference>
<dbReference type="PANTHER" id="PTHR33376">
    <property type="match status" value="1"/>
</dbReference>
<dbReference type="CDD" id="cd13604">
    <property type="entry name" value="PBP2_TRAP_ketoacid_lactate_like"/>
    <property type="match status" value="1"/>
</dbReference>
<accession>A0A9J6PER3</accession>
<dbReference type="AlphaFoldDB" id="A0A9J6PER3"/>